<accession>A0ACB9I7T1</accession>
<dbReference type="Proteomes" id="UP001056120">
    <property type="component" value="Linkage Group LG10"/>
</dbReference>
<reference evidence="2" key="1">
    <citation type="journal article" date="2022" name="Mol. Ecol. Resour.">
        <title>The genomes of chicory, endive, great burdock and yacon provide insights into Asteraceae palaeo-polyploidization history and plant inulin production.</title>
        <authorList>
            <person name="Fan W."/>
            <person name="Wang S."/>
            <person name="Wang H."/>
            <person name="Wang A."/>
            <person name="Jiang F."/>
            <person name="Liu H."/>
            <person name="Zhao H."/>
            <person name="Xu D."/>
            <person name="Zhang Y."/>
        </authorList>
    </citation>
    <scope>NUCLEOTIDE SEQUENCE [LARGE SCALE GENOMIC DNA]</scope>
    <source>
        <strain evidence="2">cv. Yunnan</strain>
    </source>
</reference>
<sequence length="398" mass="45206">MAPTPLSLLCALLLTLPLAIVFTINHDTTTTTTTATTIPPLRHRTLISPPPRKTKTHLQNPINKPPNIFPPPSPPFLKKTDVIYDDDTSLFQLASRVNPNPSLAGAPKKLAFMFLTTGPLPFAPLWELYFSRTKKQNLYNIYIHAGPNVRHDVLFQGVFNNRTIPSKPTGRHTPSLAAAHRRLLARALLHDPSNYMFALLSPSCIPIHSFDFTYETLVKSKNSFIEILENEPGAWGRWAARGDMSMLPEVEFGSFRIGSQFSVLTRRHATVAVNDTRIWSKFKLPCLKENIYRCYPEENYFPTLLSMVDRRGCVPATLTYVDWKERHDGHPHTFHRSEVGSELIRSIRRRRPRYGDENIKGSDASVTRRNYPFLFARKFGSDTVGALMDIANDVILRE</sequence>
<comment type="caution">
    <text evidence="1">The sequence shown here is derived from an EMBL/GenBank/DDBJ whole genome shotgun (WGS) entry which is preliminary data.</text>
</comment>
<protein>
    <submittedName>
        <fullName evidence="1">Uncharacterized protein</fullName>
    </submittedName>
</protein>
<reference evidence="1 2" key="2">
    <citation type="journal article" date="2022" name="Mol. Ecol. Resour.">
        <title>The genomes of chicory, endive, great burdock and yacon provide insights into Asteraceae paleo-polyploidization history and plant inulin production.</title>
        <authorList>
            <person name="Fan W."/>
            <person name="Wang S."/>
            <person name="Wang H."/>
            <person name="Wang A."/>
            <person name="Jiang F."/>
            <person name="Liu H."/>
            <person name="Zhao H."/>
            <person name="Xu D."/>
            <person name="Zhang Y."/>
        </authorList>
    </citation>
    <scope>NUCLEOTIDE SEQUENCE [LARGE SCALE GENOMIC DNA]</scope>
    <source>
        <strain evidence="2">cv. Yunnan</strain>
        <tissue evidence="1">Leaves</tissue>
    </source>
</reference>
<gene>
    <name evidence="1" type="ORF">L1987_32015</name>
</gene>
<dbReference type="EMBL" id="CM042027">
    <property type="protein sequence ID" value="KAI3803852.1"/>
    <property type="molecule type" value="Genomic_DNA"/>
</dbReference>
<keyword evidence="2" id="KW-1185">Reference proteome</keyword>
<evidence type="ECO:0000313" key="2">
    <source>
        <dbReference type="Proteomes" id="UP001056120"/>
    </source>
</evidence>
<evidence type="ECO:0000313" key="1">
    <source>
        <dbReference type="EMBL" id="KAI3803852.1"/>
    </source>
</evidence>
<organism evidence="1 2">
    <name type="scientific">Smallanthus sonchifolius</name>
    <dbReference type="NCBI Taxonomy" id="185202"/>
    <lineage>
        <taxon>Eukaryota</taxon>
        <taxon>Viridiplantae</taxon>
        <taxon>Streptophyta</taxon>
        <taxon>Embryophyta</taxon>
        <taxon>Tracheophyta</taxon>
        <taxon>Spermatophyta</taxon>
        <taxon>Magnoliopsida</taxon>
        <taxon>eudicotyledons</taxon>
        <taxon>Gunneridae</taxon>
        <taxon>Pentapetalae</taxon>
        <taxon>asterids</taxon>
        <taxon>campanulids</taxon>
        <taxon>Asterales</taxon>
        <taxon>Asteraceae</taxon>
        <taxon>Asteroideae</taxon>
        <taxon>Heliantheae alliance</taxon>
        <taxon>Millerieae</taxon>
        <taxon>Smallanthus</taxon>
    </lineage>
</organism>
<proteinExistence type="predicted"/>
<name>A0ACB9I7T1_9ASTR</name>